<dbReference type="GO" id="GO:0016853">
    <property type="term" value="F:isomerase activity"/>
    <property type="evidence" value="ECO:0007669"/>
    <property type="project" value="UniProtKB-KW"/>
</dbReference>
<organism evidence="5 6">
    <name type="scientific">Salinimonas iocasae</name>
    <dbReference type="NCBI Taxonomy" id="2572577"/>
    <lineage>
        <taxon>Bacteria</taxon>
        <taxon>Pseudomonadati</taxon>
        <taxon>Pseudomonadota</taxon>
        <taxon>Gammaproteobacteria</taxon>
        <taxon>Alteromonadales</taxon>
        <taxon>Alteromonadaceae</taxon>
        <taxon>Alteromonas/Salinimonas group</taxon>
        <taxon>Salinimonas</taxon>
    </lineage>
</organism>
<dbReference type="RefSeq" id="WP_139756294.1">
    <property type="nucleotide sequence ID" value="NZ_CP039852.1"/>
</dbReference>
<feature type="domain" description="Enoyl-CoA hydratase/isomerase" evidence="4">
    <location>
        <begin position="24"/>
        <end position="362"/>
    </location>
</feature>
<accession>A0A5B7YDN3</accession>
<sequence>MSEHSQTLPVTVSEIPLSNGKVAGHLTLNKPKALNALDLEMAEIMLGALKSWAKRDEVAFVVMDATGDKAFCAGGDIVSMYNAMKDNPDSVPHFVKTFFTVEYTLDYAIRTYNKPVIAWGHGIVMGGGMGLMTGASHRVVTQSSRLAMPEISIGLYPDVGGTYFLPRLPGKTGLFLGLTGASINASDALYIGLADHYCDAQDKDAIFKALAECDVSTAEATSQSVSDVLQRFEVAQDERVAGQVEPHRQAIDSVCEADSLAAVVEGISSLDADDDKWLSKAQKSLAAGSPITAHLVYEQIRRGQSLSLAECFKTELGVSCHCGEYGEFQEGIRALLIDKDNTPQWKFDDVASVPEEVVEYFFSDPWQDESHPLAQLGEKS</sequence>
<dbReference type="AlphaFoldDB" id="A0A5B7YDN3"/>
<proteinExistence type="predicted"/>
<evidence type="ECO:0000256" key="3">
    <source>
        <dbReference type="ARBA" id="ARBA00022801"/>
    </source>
</evidence>
<evidence type="ECO:0000256" key="2">
    <source>
        <dbReference type="ARBA" id="ARBA00011915"/>
    </source>
</evidence>
<evidence type="ECO:0000259" key="4">
    <source>
        <dbReference type="Pfam" id="PF16113"/>
    </source>
</evidence>
<dbReference type="PANTHER" id="PTHR43176">
    <property type="entry name" value="3-HYDROXYISOBUTYRYL-COA HYDROLASE-RELATED"/>
    <property type="match status" value="1"/>
</dbReference>
<evidence type="ECO:0000256" key="1">
    <source>
        <dbReference type="ARBA" id="ARBA00001709"/>
    </source>
</evidence>
<keyword evidence="5" id="KW-0413">Isomerase</keyword>
<dbReference type="PANTHER" id="PTHR43176:SF3">
    <property type="entry name" value="3-HYDROXYISOBUTYRYL-COA HYDROLASE, MITOCHONDRIAL"/>
    <property type="match status" value="1"/>
</dbReference>
<dbReference type="GO" id="GO:0003860">
    <property type="term" value="F:3-hydroxyisobutyryl-CoA hydrolase activity"/>
    <property type="evidence" value="ECO:0007669"/>
    <property type="project" value="UniProtKB-EC"/>
</dbReference>
<dbReference type="InterPro" id="IPR045004">
    <property type="entry name" value="ECH_dom"/>
</dbReference>
<dbReference type="KEGG" id="salk:FBQ74_08630"/>
<gene>
    <name evidence="5" type="ORF">FBQ74_08630</name>
</gene>
<dbReference type="InterPro" id="IPR029045">
    <property type="entry name" value="ClpP/crotonase-like_dom_sf"/>
</dbReference>
<dbReference type="InterPro" id="IPR032259">
    <property type="entry name" value="HIBYL-CoA-H"/>
</dbReference>
<evidence type="ECO:0000313" key="6">
    <source>
        <dbReference type="Proteomes" id="UP000304912"/>
    </source>
</evidence>
<dbReference type="GO" id="GO:0005829">
    <property type="term" value="C:cytosol"/>
    <property type="evidence" value="ECO:0007669"/>
    <property type="project" value="TreeGrafter"/>
</dbReference>
<dbReference type="NCBIfam" id="NF004127">
    <property type="entry name" value="PRK05617.1"/>
    <property type="match status" value="1"/>
</dbReference>
<dbReference type="EMBL" id="CP039852">
    <property type="protein sequence ID" value="QCZ93550.1"/>
    <property type="molecule type" value="Genomic_DNA"/>
</dbReference>
<protein>
    <recommendedName>
        <fullName evidence="2">3-hydroxyisobutyryl-CoA hydrolase</fullName>
        <ecNumber evidence="2">3.1.2.4</ecNumber>
    </recommendedName>
</protein>
<evidence type="ECO:0000313" key="5">
    <source>
        <dbReference type="EMBL" id="QCZ93550.1"/>
    </source>
</evidence>
<dbReference type="CDD" id="cd06558">
    <property type="entry name" value="crotonase-like"/>
    <property type="match status" value="1"/>
</dbReference>
<dbReference type="SUPFAM" id="SSF52096">
    <property type="entry name" value="ClpP/crotonase"/>
    <property type="match status" value="1"/>
</dbReference>
<dbReference type="Proteomes" id="UP000304912">
    <property type="component" value="Chromosome"/>
</dbReference>
<reference evidence="5 6" key="1">
    <citation type="submission" date="2019-04" db="EMBL/GenBank/DDBJ databases">
        <title>Salinimonas iocasae sp. nov., a halophilic bacterium isolated from the outer tube casing of tubeworms in Okinawa Trough.</title>
        <authorList>
            <person name="Zhang H."/>
            <person name="Wang H."/>
            <person name="Li C."/>
        </authorList>
    </citation>
    <scope>NUCLEOTIDE SEQUENCE [LARGE SCALE GENOMIC DNA]</scope>
    <source>
        <strain evidence="5 6">KX18D6</strain>
    </source>
</reference>
<dbReference type="OrthoDB" id="9790967at2"/>
<dbReference type="EC" id="3.1.2.4" evidence="2"/>
<name>A0A5B7YDN3_9ALTE</name>
<keyword evidence="3" id="KW-0378">Hydrolase</keyword>
<comment type="catalytic activity">
    <reaction evidence="1">
        <text>3-hydroxy-2-methylpropanoyl-CoA + H2O = 3-hydroxy-2-methylpropanoate + CoA + H(+)</text>
        <dbReference type="Rhea" id="RHEA:20888"/>
        <dbReference type="ChEBI" id="CHEBI:11805"/>
        <dbReference type="ChEBI" id="CHEBI:15377"/>
        <dbReference type="ChEBI" id="CHEBI:15378"/>
        <dbReference type="ChEBI" id="CHEBI:57287"/>
        <dbReference type="ChEBI" id="CHEBI:57340"/>
        <dbReference type="EC" id="3.1.2.4"/>
    </reaction>
</comment>
<dbReference type="Pfam" id="PF16113">
    <property type="entry name" value="ECH_2"/>
    <property type="match status" value="1"/>
</dbReference>
<dbReference type="GO" id="GO:0006574">
    <property type="term" value="P:L-valine catabolic process"/>
    <property type="evidence" value="ECO:0007669"/>
    <property type="project" value="TreeGrafter"/>
</dbReference>
<keyword evidence="6" id="KW-1185">Reference proteome</keyword>
<dbReference type="Gene3D" id="3.90.226.10">
    <property type="entry name" value="2-enoyl-CoA Hydratase, Chain A, domain 1"/>
    <property type="match status" value="1"/>
</dbReference>